<accession>A0AA37WLH8</accession>
<gene>
    <name evidence="2" type="ORF">GCM10007852_30180</name>
</gene>
<protein>
    <recommendedName>
        <fullName evidence="4">DUF3718 domain-containing protein</fullName>
    </recommendedName>
</protein>
<dbReference type="AlphaFoldDB" id="A0AA37WLH8"/>
<comment type="caution">
    <text evidence="2">The sequence shown here is derived from an EMBL/GenBank/DDBJ whole genome shotgun (WGS) entry which is preliminary data.</text>
</comment>
<feature type="chain" id="PRO_5041434176" description="DUF3718 domain-containing protein" evidence="1">
    <location>
        <begin position="22"/>
        <end position="164"/>
    </location>
</feature>
<name>A0AA37WLH8_9ALTE</name>
<sequence>MKTSTLILSAALTFTALSVSANQVEFEKVNNNLETEACYTAATKGMNATKEIVQKSKVSFAVFKNSVMCNGMRINEFAAKYFDKKSSITEKKTIQVVALSALDRSPESQLCLDAVVMGEKAARSKHNMRNTNVVCNGKSLSHFLKTFKNRKVVLDTDESSSIAS</sequence>
<keyword evidence="1" id="KW-0732">Signal</keyword>
<feature type="signal peptide" evidence="1">
    <location>
        <begin position="1"/>
        <end position="21"/>
    </location>
</feature>
<evidence type="ECO:0008006" key="4">
    <source>
        <dbReference type="Google" id="ProtNLM"/>
    </source>
</evidence>
<dbReference type="Proteomes" id="UP001156601">
    <property type="component" value="Unassembled WGS sequence"/>
</dbReference>
<keyword evidence="3" id="KW-1185">Reference proteome</keyword>
<proteinExistence type="predicted"/>
<reference evidence="2" key="1">
    <citation type="journal article" date="2014" name="Int. J. Syst. Evol. Microbiol.">
        <title>Complete genome sequence of Corynebacterium casei LMG S-19264T (=DSM 44701T), isolated from a smear-ripened cheese.</title>
        <authorList>
            <consortium name="US DOE Joint Genome Institute (JGI-PGF)"/>
            <person name="Walter F."/>
            <person name="Albersmeier A."/>
            <person name="Kalinowski J."/>
            <person name="Ruckert C."/>
        </authorList>
    </citation>
    <scope>NUCLEOTIDE SEQUENCE</scope>
    <source>
        <strain evidence="2">NBRC 110023</strain>
    </source>
</reference>
<evidence type="ECO:0000256" key="1">
    <source>
        <dbReference type="SAM" id="SignalP"/>
    </source>
</evidence>
<dbReference type="RefSeq" id="WP_284218471.1">
    <property type="nucleotide sequence ID" value="NZ_BSOT01000007.1"/>
</dbReference>
<reference evidence="2" key="2">
    <citation type="submission" date="2023-01" db="EMBL/GenBank/DDBJ databases">
        <title>Draft genome sequence of Agaribacter marinus strain NBRC 110023.</title>
        <authorList>
            <person name="Sun Q."/>
            <person name="Mori K."/>
        </authorList>
    </citation>
    <scope>NUCLEOTIDE SEQUENCE</scope>
    <source>
        <strain evidence="2">NBRC 110023</strain>
    </source>
</reference>
<evidence type="ECO:0000313" key="3">
    <source>
        <dbReference type="Proteomes" id="UP001156601"/>
    </source>
</evidence>
<organism evidence="2 3">
    <name type="scientific">Agaribacter marinus</name>
    <dbReference type="NCBI Taxonomy" id="1431249"/>
    <lineage>
        <taxon>Bacteria</taxon>
        <taxon>Pseudomonadati</taxon>
        <taxon>Pseudomonadota</taxon>
        <taxon>Gammaproteobacteria</taxon>
        <taxon>Alteromonadales</taxon>
        <taxon>Alteromonadaceae</taxon>
        <taxon>Agaribacter</taxon>
    </lineage>
</organism>
<evidence type="ECO:0000313" key="2">
    <source>
        <dbReference type="EMBL" id="GLR72110.1"/>
    </source>
</evidence>
<dbReference type="EMBL" id="BSOT01000007">
    <property type="protein sequence ID" value="GLR72110.1"/>
    <property type="molecule type" value="Genomic_DNA"/>
</dbReference>